<keyword evidence="3" id="KW-1185">Reference proteome</keyword>
<comment type="caution">
    <text evidence="2">The sequence shown here is derived from an EMBL/GenBank/DDBJ whole genome shotgun (WGS) entry which is preliminary data.</text>
</comment>
<protein>
    <submittedName>
        <fullName evidence="2">Uncharacterized protein</fullName>
    </submittedName>
</protein>
<gene>
    <name evidence="2" type="ORF">AXG93_1052s1140</name>
</gene>
<dbReference type="AlphaFoldDB" id="A0A176VV92"/>
<evidence type="ECO:0000313" key="3">
    <source>
        <dbReference type="Proteomes" id="UP000077202"/>
    </source>
</evidence>
<keyword evidence="1" id="KW-0472">Membrane</keyword>
<proteinExistence type="predicted"/>
<reference evidence="2" key="1">
    <citation type="submission" date="2016-03" db="EMBL/GenBank/DDBJ databases">
        <title>Mechanisms controlling the formation of the plant cell surface in tip-growing cells are functionally conserved among land plants.</title>
        <authorList>
            <person name="Honkanen S."/>
            <person name="Jones V.A."/>
            <person name="Morieri G."/>
            <person name="Champion C."/>
            <person name="Hetherington A.J."/>
            <person name="Kelly S."/>
            <person name="Saint-Marcoux D."/>
            <person name="Proust H."/>
            <person name="Prescott H."/>
            <person name="Dolan L."/>
        </authorList>
    </citation>
    <scope>NUCLEOTIDE SEQUENCE [LARGE SCALE GENOMIC DNA]</scope>
    <source>
        <tissue evidence="2">Whole gametophyte</tissue>
    </source>
</reference>
<accession>A0A176VV92</accession>
<dbReference type="PANTHER" id="PTHR35479">
    <property type="entry name" value="UNNAMED PRODUCT"/>
    <property type="match status" value="1"/>
</dbReference>
<evidence type="ECO:0000313" key="2">
    <source>
        <dbReference type="EMBL" id="OAE24291.1"/>
    </source>
</evidence>
<name>A0A176VV92_MARPO</name>
<organism evidence="2 3">
    <name type="scientific">Marchantia polymorpha subsp. ruderalis</name>
    <dbReference type="NCBI Taxonomy" id="1480154"/>
    <lineage>
        <taxon>Eukaryota</taxon>
        <taxon>Viridiplantae</taxon>
        <taxon>Streptophyta</taxon>
        <taxon>Embryophyta</taxon>
        <taxon>Marchantiophyta</taxon>
        <taxon>Marchantiopsida</taxon>
        <taxon>Marchantiidae</taxon>
        <taxon>Marchantiales</taxon>
        <taxon>Marchantiaceae</taxon>
        <taxon>Marchantia</taxon>
    </lineage>
</organism>
<dbReference type="Proteomes" id="UP000077202">
    <property type="component" value="Unassembled WGS sequence"/>
</dbReference>
<feature type="transmembrane region" description="Helical" evidence="1">
    <location>
        <begin position="33"/>
        <end position="52"/>
    </location>
</feature>
<keyword evidence="1" id="KW-0812">Transmembrane</keyword>
<dbReference type="EMBL" id="LVLJ01002657">
    <property type="protein sequence ID" value="OAE24291.1"/>
    <property type="molecule type" value="Genomic_DNA"/>
</dbReference>
<evidence type="ECO:0000256" key="1">
    <source>
        <dbReference type="SAM" id="Phobius"/>
    </source>
</evidence>
<keyword evidence="1" id="KW-1133">Transmembrane helix</keyword>
<sequence>MAGGMDVHKNKFVEQWATNRENLELAFKFNRRTVPICLLFGLFVPLITYQGITSEFSQVDVDIYLGLCKAVESDVSVPLGDGQVISRPERESRNARGAWAE</sequence>
<dbReference type="PANTHER" id="PTHR35479:SF4">
    <property type="entry name" value="OS01G0750800 PROTEIN"/>
    <property type="match status" value="1"/>
</dbReference>